<dbReference type="InterPro" id="IPR033116">
    <property type="entry name" value="TRYPSIN_SER"/>
</dbReference>
<comment type="domain">
    <text evidence="8">The clip domain consists of 35-55 residues which are 'knitted' together usually by 3 conserved disulfide bonds forming a clip-like compact structure.</text>
</comment>
<dbReference type="SMART" id="SM00020">
    <property type="entry name" value="Tryp_SPc"/>
    <property type="match status" value="1"/>
</dbReference>
<gene>
    <name evidence="11" type="ORF">IPOD504_LOCUS10307</name>
</gene>
<dbReference type="Gene3D" id="2.40.10.10">
    <property type="entry name" value="Trypsin-like serine proteases"/>
    <property type="match status" value="2"/>
</dbReference>
<proteinExistence type="inferred from homology"/>
<keyword evidence="3 7" id="KW-0378">Hydrolase</keyword>
<feature type="chain" id="PRO_5044976302" description="CLIP domain-containing serine protease" evidence="8">
    <location>
        <begin position="20"/>
        <end position="429"/>
    </location>
</feature>
<evidence type="ECO:0000259" key="10">
    <source>
        <dbReference type="PROSITE" id="PS51888"/>
    </source>
</evidence>
<evidence type="ECO:0000256" key="2">
    <source>
        <dbReference type="ARBA" id="ARBA00022729"/>
    </source>
</evidence>
<dbReference type="PROSITE" id="PS00135">
    <property type="entry name" value="TRYPSIN_SER"/>
    <property type="match status" value="1"/>
</dbReference>
<keyword evidence="1 7" id="KW-0645">Protease</keyword>
<evidence type="ECO:0000259" key="9">
    <source>
        <dbReference type="PROSITE" id="PS50240"/>
    </source>
</evidence>
<dbReference type="PANTHER" id="PTHR24258:SF144">
    <property type="entry name" value="GH14088P"/>
    <property type="match status" value="1"/>
</dbReference>
<evidence type="ECO:0000256" key="1">
    <source>
        <dbReference type="ARBA" id="ARBA00022670"/>
    </source>
</evidence>
<reference evidence="11" key="1">
    <citation type="submission" date="2022-03" db="EMBL/GenBank/DDBJ databases">
        <authorList>
            <person name="Martin H S."/>
        </authorList>
    </citation>
    <scope>NUCLEOTIDE SEQUENCE</scope>
</reference>
<evidence type="ECO:0000256" key="4">
    <source>
        <dbReference type="ARBA" id="ARBA00022825"/>
    </source>
</evidence>
<feature type="domain" description="Clip" evidence="10">
    <location>
        <begin position="22"/>
        <end position="75"/>
    </location>
</feature>
<keyword evidence="5" id="KW-1015">Disulfide bond</keyword>
<feature type="non-terminal residue" evidence="11">
    <location>
        <position position="429"/>
    </location>
</feature>
<dbReference type="PRINTS" id="PR00722">
    <property type="entry name" value="CHYMOTRYPSIN"/>
</dbReference>
<dbReference type="Gene3D" id="3.30.1640.30">
    <property type="match status" value="2"/>
</dbReference>
<evidence type="ECO:0000313" key="12">
    <source>
        <dbReference type="Proteomes" id="UP000837857"/>
    </source>
</evidence>
<name>A0ABN8IL71_9NEOP</name>
<dbReference type="PANTHER" id="PTHR24258">
    <property type="entry name" value="SERINE PROTEASE-RELATED"/>
    <property type="match status" value="1"/>
</dbReference>
<dbReference type="PROSITE" id="PS00134">
    <property type="entry name" value="TRYPSIN_HIS"/>
    <property type="match status" value="1"/>
</dbReference>
<dbReference type="InterPro" id="IPR009003">
    <property type="entry name" value="Peptidase_S1_PA"/>
</dbReference>
<dbReference type="Pfam" id="PF00089">
    <property type="entry name" value="Trypsin"/>
    <property type="match status" value="1"/>
</dbReference>
<dbReference type="InterPro" id="IPR001314">
    <property type="entry name" value="Peptidase_S1A"/>
</dbReference>
<sequence>MSLLVLLSVLISNSVLVDGQTPCKKVTGRPDQCIELDKCQPLLSTLNVPHPTPQDYETLKKAQCGFNGNTPMVCCPESQPQPTSENKCFTPDNKEGKCISVYTCPHLNRLLQQPLTNAARVFIQNSRCYGPELNSVCCALPKVEPFIPRPTVCTPTALPPEPGTECCGKEGENSNRIMGGSETAIDQYPWLVIIEYLSGTQIKLLCGGVLISGRYVLTAAHCVAGRVLDQGKPTNVRLGEYDISNSGADCMEVEGGGMDCTPGAMVVPIEEMVPHPTYDPNSRLKRNDIALIRLSQMAPYTDFIRPICLPITDVTVSLAPDEKLFTAGWGATDMTTSSSNLKLHVCEAKYNEPQFNMQLWGGQMCAGGVAGKDSCKGDSGGPLMYENRRLFEVIGVVSFGPLPCGQMNVPGVYTKVYEYLPWIRSQIRP</sequence>
<keyword evidence="12" id="KW-1185">Reference proteome</keyword>
<dbReference type="SUPFAM" id="SSF50494">
    <property type="entry name" value="Trypsin-like serine proteases"/>
    <property type="match status" value="1"/>
</dbReference>
<dbReference type="InterPro" id="IPR018114">
    <property type="entry name" value="TRYPSIN_HIS"/>
</dbReference>
<dbReference type="InterPro" id="IPR022700">
    <property type="entry name" value="CLIP"/>
</dbReference>
<dbReference type="EMBL" id="OW152837">
    <property type="protein sequence ID" value="CAH2057796.1"/>
    <property type="molecule type" value="Genomic_DNA"/>
</dbReference>
<dbReference type="PROSITE" id="PS50240">
    <property type="entry name" value="TRYPSIN_DOM"/>
    <property type="match status" value="1"/>
</dbReference>
<keyword evidence="4 7" id="KW-0720">Serine protease</keyword>
<dbReference type="PROSITE" id="PS51888">
    <property type="entry name" value="CLIP"/>
    <property type="match status" value="2"/>
</dbReference>
<evidence type="ECO:0000256" key="8">
    <source>
        <dbReference type="RuleBase" id="RU366078"/>
    </source>
</evidence>
<dbReference type="SMART" id="SM00680">
    <property type="entry name" value="CLIP"/>
    <property type="match status" value="2"/>
</dbReference>
<dbReference type="EC" id="3.4.21.-" evidence="7"/>
<dbReference type="InterPro" id="IPR038565">
    <property type="entry name" value="CLIP_sf"/>
</dbReference>
<keyword evidence="8" id="KW-0964">Secreted</keyword>
<protein>
    <recommendedName>
        <fullName evidence="8">CLIP domain-containing serine protease</fullName>
        <ecNumber evidence="7">3.4.21.-</ecNumber>
    </recommendedName>
</protein>
<dbReference type="Proteomes" id="UP000837857">
    <property type="component" value="Chromosome 25"/>
</dbReference>
<feature type="domain" description="Peptidase S1" evidence="9">
    <location>
        <begin position="177"/>
        <end position="428"/>
    </location>
</feature>
<dbReference type="CDD" id="cd00190">
    <property type="entry name" value="Tryp_SPc"/>
    <property type="match status" value="1"/>
</dbReference>
<evidence type="ECO:0000313" key="11">
    <source>
        <dbReference type="EMBL" id="CAH2057796.1"/>
    </source>
</evidence>
<evidence type="ECO:0000256" key="3">
    <source>
        <dbReference type="ARBA" id="ARBA00022801"/>
    </source>
</evidence>
<accession>A0ABN8IL71</accession>
<comment type="subcellular location">
    <subcellularLocation>
        <location evidence="8">Secreted</location>
    </subcellularLocation>
</comment>
<feature type="domain" description="Clip" evidence="10">
    <location>
        <begin position="87"/>
        <end position="138"/>
    </location>
</feature>
<keyword evidence="2 8" id="KW-0732">Signal</keyword>
<organism evidence="11 12">
    <name type="scientific">Iphiclides podalirius</name>
    <name type="common">scarce swallowtail</name>
    <dbReference type="NCBI Taxonomy" id="110791"/>
    <lineage>
        <taxon>Eukaryota</taxon>
        <taxon>Metazoa</taxon>
        <taxon>Ecdysozoa</taxon>
        <taxon>Arthropoda</taxon>
        <taxon>Hexapoda</taxon>
        <taxon>Insecta</taxon>
        <taxon>Pterygota</taxon>
        <taxon>Neoptera</taxon>
        <taxon>Endopterygota</taxon>
        <taxon>Lepidoptera</taxon>
        <taxon>Glossata</taxon>
        <taxon>Ditrysia</taxon>
        <taxon>Papilionoidea</taxon>
        <taxon>Papilionidae</taxon>
        <taxon>Papilioninae</taxon>
        <taxon>Iphiclides</taxon>
    </lineage>
</organism>
<evidence type="ECO:0000256" key="7">
    <source>
        <dbReference type="RuleBase" id="RU363034"/>
    </source>
</evidence>
<comment type="similarity">
    <text evidence="6 8">Belongs to the peptidase S1 family. CLIP subfamily.</text>
</comment>
<feature type="signal peptide" evidence="8">
    <location>
        <begin position="1"/>
        <end position="19"/>
    </location>
</feature>
<dbReference type="InterPro" id="IPR001254">
    <property type="entry name" value="Trypsin_dom"/>
</dbReference>
<dbReference type="Pfam" id="PF12032">
    <property type="entry name" value="CLIP"/>
    <property type="match status" value="2"/>
</dbReference>
<dbReference type="InterPro" id="IPR043504">
    <property type="entry name" value="Peptidase_S1_PA_chymotrypsin"/>
</dbReference>
<evidence type="ECO:0000256" key="5">
    <source>
        <dbReference type="ARBA" id="ARBA00023157"/>
    </source>
</evidence>
<evidence type="ECO:0000256" key="6">
    <source>
        <dbReference type="ARBA" id="ARBA00024195"/>
    </source>
</evidence>